<feature type="domain" description="CFEM" evidence="12">
    <location>
        <begin position="170"/>
        <end position="289"/>
    </location>
</feature>
<feature type="region of interest" description="Disordered" evidence="10">
    <location>
        <begin position="351"/>
        <end position="381"/>
    </location>
</feature>
<dbReference type="OrthoDB" id="3562780at2759"/>
<keyword evidence="5" id="KW-0336">GPI-anchor</keyword>
<feature type="compositionally biased region" description="Low complexity" evidence="10">
    <location>
        <begin position="117"/>
        <end position="127"/>
    </location>
</feature>
<protein>
    <recommendedName>
        <fullName evidence="12">CFEM domain-containing protein</fullName>
    </recommendedName>
</protein>
<feature type="region of interest" description="Disordered" evidence="10">
    <location>
        <begin position="284"/>
        <end position="311"/>
    </location>
</feature>
<feature type="region of interest" description="Disordered" evidence="10">
    <location>
        <begin position="1"/>
        <end position="54"/>
    </location>
</feature>
<feature type="compositionally biased region" description="Polar residues" evidence="10">
    <location>
        <begin position="443"/>
        <end position="454"/>
    </location>
</feature>
<dbReference type="GO" id="GO:0005576">
    <property type="term" value="C:extracellular region"/>
    <property type="evidence" value="ECO:0007669"/>
    <property type="project" value="UniProtKB-SubCell"/>
</dbReference>
<dbReference type="PROSITE" id="PS52012">
    <property type="entry name" value="CFEM"/>
    <property type="match status" value="1"/>
</dbReference>
<keyword evidence="11" id="KW-0812">Transmembrane</keyword>
<keyword evidence="6" id="KW-0732">Signal</keyword>
<feature type="compositionally biased region" description="Low complexity" evidence="10">
    <location>
        <begin position="10"/>
        <end position="33"/>
    </location>
</feature>
<feature type="region of interest" description="Disordered" evidence="10">
    <location>
        <begin position="442"/>
        <end position="465"/>
    </location>
</feature>
<dbReference type="GO" id="GO:0098552">
    <property type="term" value="C:side of membrane"/>
    <property type="evidence" value="ECO:0007669"/>
    <property type="project" value="UniProtKB-KW"/>
</dbReference>
<gene>
    <name evidence="13" type="ORF">G7Y89_g3700</name>
</gene>
<evidence type="ECO:0000256" key="9">
    <source>
        <dbReference type="PROSITE-ProRule" id="PRU01356"/>
    </source>
</evidence>
<evidence type="ECO:0000256" key="4">
    <source>
        <dbReference type="ARBA" id="ARBA00022525"/>
    </source>
</evidence>
<feature type="disulfide bond" evidence="9">
    <location>
        <begin position="213"/>
        <end position="220"/>
    </location>
</feature>
<keyword evidence="11" id="KW-1133">Transmembrane helix</keyword>
<evidence type="ECO:0000256" key="6">
    <source>
        <dbReference type="ARBA" id="ARBA00022729"/>
    </source>
</evidence>
<sequence length="465" mass="48615">MASSEEPDASMSSQSNSVSESDSTSTSNSSTPPANIPNPPSRATPPPLQPPQQQHLDLFRPHLQEVLGYTQGKTGGKQGVKSRAVNYVAPIVWTVRPAAVSAEGVMWYKLARFPVSSKLNSSPPSSNYATQTSTRQGNSPSLPIGEKGSCALCIILFLTSPALGDTQSIWNGTAFPNLAGCAQGCIYTQSINTPRVPNCDVLGLKMGCSVAYCSMAQNSCYCQPSRQANATNYISSCVNSACLGDQANIDVAINIYANYCLTHGGTLTAPASIVASTTSSLQASSTSTQTSPETTSAPPATTAPVPTSKSQEDSLPIIVGSAVGGALFLALCVLGGYILWRKKHPKPLPAEKMHFLPDRPSSAGLDRPESPPARVGERDVQDWKKKVAGFAEETGILGDREQQAGGRVSLSEVTAVNSQSRGEGEEESVVPGLPYFPKRMASTAASESVLSGGSNPLHPGAGQID</sequence>
<evidence type="ECO:0000256" key="2">
    <source>
        <dbReference type="ARBA" id="ARBA00004613"/>
    </source>
</evidence>
<comment type="subcellular location">
    <subcellularLocation>
        <location evidence="1">Membrane</location>
        <topology evidence="1">Lipid-anchor</topology>
        <topology evidence="1">GPI-anchor</topology>
    </subcellularLocation>
    <subcellularLocation>
        <location evidence="2">Secreted</location>
    </subcellularLocation>
</comment>
<comment type="caution">
    <text evidence="9">Lacks conserved residue(s) required for the propagation of feature annotation.</text>
</comment>
<accession>A0A8H4RSZ5</accession>
<feature type="compositionally biased region" description="Pro residues" evidence="10">
    <location>
        <begin position="34"/>
        <end position="50"/>
    </location>
</feature>
<keyword evidence="8" id="KW-0449">Lipoprotein</keyword>
<evidence type="ECO:0000259" key="12">
    <source>
        <dbReference type="PROSITE" id="PS52012"/>
    </source>
</evidence>
<comment type="similarity">
    <text evidence="3">Belongs to the RBT5 family.</text>
</comment>
<evidence type="ECO:0000256" key="1">
    <source>
        <dbReference type="ARBA" id="ARBA00004589"/>
    </source>
</evidence>
<organism evidence="13 14">
    <name type="scientific">Cudoniella acicularis</name>
    <dbReference type="NCBI Taxonomy" id="354080"/>
    <lineage>
        <taxon>Eukaryota</taxon>
        <taxon>Fungi</taxon>
        <taxon>Dikarya</taxon>
        <taxon>Ascomycota</taxon>
        <taxon>Pezizomycotina</taxon>
        <taxon>Leotiomycetes</taxon>
        <taxon>Helotiales</taxon>
        <taxon>Tricladiaceae</taxon>
        <taxon>Cudoniella</taxon>
    </lineage>
</organism>
<reference evidence="13 14" key="1">
    <citation type="submission" date="2020-03" db="EMBL/GenBank/DDBJ databases">
        <title>Draft Genome Sequence of Cudoniella acicularis.</title>
        <authorList>
            <person name="Buettner E."/>
            <person name="Kellner H."/>
        </authorList>
    </citation>
    <scope>NUCLEOTIDE SEQUENCE [LARGE SCALE GENOMIC DNA]</scope>
    <source>
        <strain evidence="13 14">DSM 108380</strain>
    </source>
</reference>
<keyword evidence="4" id="KW-0964">Secreted</keyword>
<comment type="caution">
    <text evidence="13">The sequence shown here is derived from an EMBL/GenBank/DDBJ whole genome shotgun (WGS) entry which is preliminary data.</text>
</comment>
<evidence type="ECO:0000256" key="7">
    <source>
        <dbReference type="ARBA" id="ARBA00023157"/>
    </source>
</evidence>
<evidence type="ECO:0000256" key="10">
    <source>
        <dbReference type="SAM" id="MobiDB-lite"/>
    </source>
</evidence>
<evidence type="ECO:0000256" key="3">
    <source>
        <dbReference type="ARBA" id="ARBA00010031"/>
    </source>
</evidence>
<name>A0A8H4RSZ5_9HELO</name>
<dbReference type="EMBL" id="JAAMPI010000187">
    <property type="protein sequence ID" value="KAF4634404.1"/>
    <property type="molecule type" value="Genomic_DNA"/>
</dbReference>
<dbReference type="InterPro" id="IPR008427">
    <property type="entry name" value="Extracellular_membr_CFEM_dom"/>
</dbReference>
<keyword evidence="5" id="KW-0325">Glycoprotein</keyword>
<proteinExistence type="inferred from homology"/>
<evidence type="ECO:0000256" key="8">
    <source>
        <dbReference type="ARBA" id="ARBA00023288"/>
    </source>
</evidence>
<feature type="compositionally biased region" description="Polar residues" evidence="10">
    <location>
        <begin position="128"/>
        <end position="140"/>
    </location>
</feature>
<feature type="compositionally biased region" description="Low complexity" evidence="10">
    <location>
        <begin position="284"/>
        <end position="309"/>
    </location>
</feature>
<keyword evidence="14" id="KW-1185">Reference proteome</keyword>
<keyword evidence="11" id="KW-0472">Membrane</keyword>
<evidence type="ECO:0000313" key="13">
    <source>
        <dbReference type="EMBL" id="KAF4634404.1"/>
    </source>
</evidence>
<keyword evidence="7 9" id="KW-1015">Disulfide bond</keyword>
<evidence type="ECO:0000256" key="11">
    <source>
        <dbReference type="SAM" id="Phobius"/>
    </source>
</evidence>
<dbReference type="AlphaFoldDB" id="A0A8H4RSZ5"/>
<evidence type="ECO:0000256" key="5">
    <source>
        <dbReference type="ARBA" id="ARBA00022622"/>
    </source>
</evidence>
<dbReference type="Proteomes" id="UP000566819">
    <property type="component" value="Unassembled WGS sequence"/>
</dbReference>
<feature type="transmembrane region" description="Helical" evidence="11">
    <location>
        <begin position="317"/>
        <end position="340"/>
    </location>
</feature>
<evidence type="ECO:0000313" key="14">
    <source>
        <dbReference type="Proteomes" id="UP000566819"/>
    </source>
</evidence>
<feature type="region of interest" description="Disordered" evidence="10">
    <location>
        <begin position="117"/>
        <end position="140"/>
    </location>
</feature>